<dbReference type="SUPFAM" id="SSF56317">
    <property type="entry name" value="Carbon-nitrogen hydrolase"/>
    <property type="match status" value="1"/>
</dbReference>
<feature type="region of interest" description="Disordered" evidence="1">
    <location>
        <begin position="677"/>
        <end position="854"/>
    </location>
</feature>
<gene>
    <name evidence="3" type="ORF">PGQ11_010048</name>
</gene>
<accession>A0ABR2I8I5</accession>
<sequence>MRIACLQFAPQVGDIDNNLNRADAVLSKANPEDLDLLVLPELAFTGYNFKSLQAISPYLEPSGSGISSLWARTTALKYNCVVAVGYPEKVDVASRWPTSPEYYNSLILVNGEGETVANYRKSHLYYTDETWALEGTEGFFAGHIPGLGHCSMGICMDLNPYKFESPWHSFEFAFHVLDTDSNIVILSMAWNTREDARHFSRMPKEPDMETLTYWVTRLEPLIRTDSDEEIIVIFCNRTGIEDDAVYAGTSAVIGVRDGEVNVYGMLGRGEKELLVIDTDNAPFAKLVYRPEGESATSSQVGDKSEVGQTLPPPPSSEQKSSSSEAKNRVPTPQPTAAPRGETTEDSNPRLPKPISTSGVTQSPKRKTRPQSPKIEIPYSPSLAEVAAKLQHDAANGLENHASPGVPTPTGPSPTPQAVRPYFEGSESPIKSAQQHAHHVATPHPNAKPTGDTRIFGGHVLISHDLFTPTTPFEDQIPASPRYFWMPDEHMLKSPMGRREWTPANAESATYNFKTPLAAQRRHSHYAIAEQPMETSEETQGRSQSARLDDHVSDADNSDSQKANVSSSDEEQPLRPASPKSRNASRTGRLERSDSSLSHRPDVNVLSKRLESMSFRPGSAAAERETISSSDDSQPDRPSSPKSRNASRSRPMLSAEDLIAEHRQGSVSRNSMTAGISLDKADKPQVPLSMFNKANSGSPRPGPRAGYGRSNSITDRAMGRPGSRGGDPWNRMAQGSRIERPQSRSMHSAQAPNIPEAMSDGAPSRTQSRGRLPDIEGPITDGNRIVPPERSQSRRGWNRPDESIPRGRTREQRSMSNHAVHGAHGPFETEITRISPNCPVHGSHHDEASQPTPTPQDIVETEIIRTSPSCPVHGQGHEHGHGNSSSSRQPTGRVSGVTTPPETRSMSRNGNVTSPDPQAAVPALRGSSVKTIITPKDSPATPPYEPRTPKAMVLLPGDDDLIPQTALTAPIIQNMKCVEKETLNGGIMRPKSAVW</sequence>
<protein>
    <submittedName>
        <fullName evidence="3">Protein N-terminal amidase</fullName>
    </submittedName>
</protein>
<feature type="region of interest" description="Disordered" evidence="1">
    <location>
        <begin position="396"/>
        <end position="451"/>
    </location>
</feature>
<feature type="compositionally biased region" description="Pro residues" evidence="1">
    <location>
        <begin position="405"/>
        <end position="414"/>
    </location>
</feature>
<name>A0ABR2I8I5_9PEZI</name>
<evidence type="ECO:0000313" key="3">
    <source>
        <dbReference type="EMBL" id="KAK8859314.1"/>
    </source>
</evidence>
<dbReference type="Proteomes" id="UP001390339">
    <property type="component" value="Unassembled WGS sequence"/>
</dbReference>
<dbReference type="Gene3D" id="3.60.110.10">
    <property type="entry name" value="Carbon-nitrogen hydrolase"/>
    <property type="match status" value="1"/>
</dbReference>
<evidence type="ECO:0000259" key="2">
    <source>
        <dbReference type="PROSITE" id="PS50263"/>
    </source>
</evidence>
<dbReference type="Pfam" id="PF00795">
    <property type="entry name" value="CN_hydrolase"/>
    <property type="match status" value="1"/>
</dbReference>
<feature type="region of interest" description="Disordered" evidence="1">
    <location>
        <begin position="867"/>
        <end position="947"/>
    </location>
</feature>
<dbReference type="InterPro" id="IPR039703">
    <property type="entry name" value="Nta1"/>
</dbReference>
<dbReference type="InterPro" id="IPR036526">
    <property type="entry name" value="C-N_Hydrolase_sf"/>
</dbReference>
<proteinExistence type="predicted"/>
<dbReference type="PROSITE" id="PS50263">
    <property type="entry name" value="CN_HYDROLASE"/>
    <property type="match status" value="1"/>
</dbReference>
<dbReference type="EMBL" id="JAPCWZ010000006">
    <property type="protein sequence ID" value="KAK8859314.1"/>
    <property type="molecule type" value="Genomic_DNA"/>
</dbReference>
<feature type="region of interest" description="Disordered" evidence="1">
    <location>
        <begin position="292"/>
        <end position="378"/>
    </location>
</feature>
<feature type="compositionally biased region" description="Polar residues" evidence="1">
    <location>
        <begin position="887"/>
        <end position="915"/>
    </location>
</feature>
<dbReference type="PANTHER" id="PTHR11750:SF26">
    <property type="entry name" value="PROTEIN N-TERMINAL AMIDASE"/>
    <property type="match status" value="1"/>
</dbReference>
<feature type="compositionally biased region" description="Low complexity" evidence="1">
    <location>
        <begin position="627"/>
        <end position="642"/>
    </location>
</feature>
<keyword evidence="4" id="KW-1185">Reference proteome</keyword>
<evidence type="ECO:0000313" key="4">
    <source>
        <dbReference type="Proteomes" id="UP001390339"/>
    </source>
</evidence>
<comment type="caution">
    <text evidence="3">The sequence shown here is derived from an EMBL/GenBank/DDBJ whole genome shotgun (WGS) entry which is preliminary data.</text>
</comment>
<dbReference type="PANTHER" id="PTHR11750">
    <property type="entry name" value="PROTEIN N-TERMINAL AMIDASE"/>
    <property type="match status" value="1"/>
</dbReference>
<organism evidence="3 4">
    <name type="scientific">Apiospora arundinis</name>
    <dbReference type="NCBI Taxonomy" id="335852"/>
    <lineage>
        <taxon>Eukaryota</taxon>
        <taxon>Fungi</taxon>
        <taxon>Dikarya</taxon>
        <taxon>Ascomycota</taxon>
        <taxon>Pezizomycotina</taxon>
        <taxon>Sordariomycetes</taxon>
        <taxon>Xylariomycetidae</taxon>
        <taxon>Amphisphaeriales</taxon>
        <taxon>Apiosporaceae</taxon>
        <taxon>Apiospora</taxon>
    </lineage>
</organism>
<feature type="region of interest" description="Disordered" evidence="1">
    <location>
        <begin position="530"/>
        <end position="650"/>
    </location>
</feature>
<feature type="compositionally biased region" description="Basic and acidic residues" evidence="1">
    <location>
        <begin position="587"/>
        <end position="601"/>
    </location>
</feature>
<feature type="domain" description="CN hydrolase" evidence="2">
    <location>
        <begin position="1"/>
        <end position="280"/>
    </location>
</feature>
<dbReference type="InterPro" id="IPR003010">
    <property type="entry name" value="C-N_Hydrolase"/>
</dbReference>
<feature type="compositionally biased region" description="Polar residues" evidence="1">
    <location>
        <begin position="557"/>
        <end position="566"/>
    </location>
</feature>
<dbReference type="CDD" id="cd07566">
    <property type="entry name" value="ScNTA1_like"/>
    <property type="match status" value="1"/>
</dbReference>
<feature type="compositionally biased region" description="Basic and acidic residues" evidence="1">
    <location>
        <begin position="797"/>
        <end position="812"/>
    </location>
</feature>
<reference evidence="3 4" key="1">
    <citation type="journal article" date="2024" name="IMA Fungus">
        <title>Apiospora arundinis, a panoply of carbohydrate-active enzymes and secondary metabolites.</title>
        <authorList>
            <person name="Sorensen T."/>
            <person name="Petersen C."/>
            <person name="Muurmann A.T."/>
            <person name="Christiansen J.V."/>
            <person name="Brundto M.L."/>
            <person name="Overgaard C.K."/>
            <person name="Boysen A.T."/>
            <person name="Wollenberg R.D."/>
            <person name="Larsen T.O."/>
            <person name="Sorensen J.L."/>
            <person name="Nielsen K.L."/>
            <person name="Sondergaard T.E."/>
        </authorList>
    </citation>
    <scope>NUCLEOTIDE SEQUENCE [LARGE SCALE GENOMIC DNA]</scope>
    <source>
        <strain evidence="3 4">AAU 773</strain>
    </source>
</reference>
<evidence type="ECO:0000256" key="1">
    <source>
        <dbReference type="SAM" id="MobiDB-lite"/>
    </source>
</evidence>